<evidence type="ECO:0000256" key="8">
    <source>
        <dbReference type="SAM" id="MobiDB-lite"/>
    </source>
</evidence>
<feature type="region of interest" description="Disordered" evidence="8">
    <location>
        <begin position="511"/>
        <end position="533"/>
    </location>
</feature>
<feature type="compositionally biased region" description="Low complexity" evidence="8">
    <location>
        <begin position="225"/>
        <end position="234"/>
    </location>
</feature>
<dbReference type="SUPFAM" id="SSF54928">
    <property type="entry name" value="RNA-binding domain, RBD"/>
    <property type="match status" value="1"/>
</dbReference>
<evidence type="ECO:0000256" key="7">
    <source>
        <dbReference type="PROSITE-ProRule" id="PRU00723"/>
    </source>
</evidence>
<feature type="compositionally biased region" description="Pro residues" evidence="8">
    <location>
        <begin position="215"/>
        <end position="224"/>
    </location>
</feature>
<accession>A0A1J7JWR4</accession>
<organism evidence="11 12">
    <name type="scientific">Coniochaeta ligniaria NRRL 30616</name>
    <dbReference type="NCBI Taxonomy" id="1408157"/>
    <lineage>
        <taxon>Eukaryota</taxon>
        <taxon>Fungi</taxon>
        <taxon>Dikarya</taxon>
        <taxon>Ascomycota</taxon>
        <taxon>Pezizomycotina</taxon>
        <taxon>Sordariomycetes</taxon>
        <taxon>Sordariomycetidae</taxon>
        <taxon>Coniochaetales</taxon>
        <taxon>Coniochaetaceae</taxon>
        <taxon>Coniochaeta</taxon>
    </lineage>
</organism>
<dbReference type="AlphaFoldDB" id="A0A1J7JWR4"/>
<dbReference type="InterPro" id="IPR000571">
    <property type="entry name" value="Znf_CCCH"/>
</dbReference>
<feature type="domain" description="C3H1-type" evidence="10">
    <location>
        <begin position="235"/>
        <end position="263"/>
    </location>
</feature>
<dbReference type="STRING" id="1408157.A0A1J7JWR4"/>
<keyword evidence="2 7" id="KW-0863">Zinc-finger</keyword>
<evidence type="ECO:0000256" key="4">
    <source>
        <dbReference type="ARBA" id="ARBA00022884"/>
    </source>
</evidence>
<feature type="domain" description="RRM" evidence="9">
    <location>
        <begin position="345"/>
        <end position="417"/>
    </location>
</feature>
<dbReference type="InterPro" id="IPR002483">
    <property type="entry name" value="PWI_dom"/>
</dbReference>
<dbReference type="PANTHER" id="PTHR14398">
    <property type="entry name" value="RNA RECOGNITION RRM/RNP DOMAIN"/>
    <property type="match status" value="1"/>
</dbReference>
<dbReference type="InterPro" id="IPR036855">
    <property type="entry name" value="Znf_CCCH_sf"/>
</dbReference>
<dbReference type="GO" id="GO:0003723">
    <property type="term" value="F:RNA binding"/>
    <property type="evidence" value="ECO:0007669"/>
    <property type="project" value="UniProtKB-UniRule"/>
</dbReference>
<evidence type="ECO:0000256" key="3">
    <source>
        <dbReference type="ARBA" id="ARBA00022833"/>
    </source>
</evidence>
<dbReference type="InterPro" id="IPR000504">
    <property type="entry name" value="RRM_dom"/>
</dbReference>
<reference evidence="11 12" key="1">
    <citation type="submission" date="2016-10" db="EMBL/GenBank/DDBJ databases">
        <title>Draft genome sequence of Coniochaeta ligniaria NRRL30616, a lignocellulolytic fungus for bioabatement of inhibitors in plant biomass hydrolysates.</title>
        <authorList>
            <consortium name="DOE Joint Genome Institute"/>
            <person name="Jimenez D.J."/>
            <person name="Hector R.E."/>
            <person name="Riley R."/>
            <person name="Sun H."/>
            <person name="Grigoriev I.V."/>
            <person name="Van Elsas J.D."/>
            <person name="Nichols N.N."/>
        </authorList>
    </citation>
    <scope>NUCLEOTIDE SEQUENCE [LARGE SCALE GENOMIC DNA]</scope>
    <source>
        <strain evidence="11 12">NRRL 30616</strain>
    </source>
</reference>
<dbReference type="Gene3D" id="3.30.70.330">
    <property type="match status" value="1"/>
</dbReference>
<dbReference type="SUPFAM" id="SSF90229">
    <property type="entry name" value="CCCH zinc finger"/>
    <property type="match status" value="1"/>
</dbReference>
<dbReference type="FunFam" id="3.30.70.330:FF:000647">
    <property type="entry name" value="CCCH zinc finger and RRM domain protein"/>
    <property type="match status" value="1"/>
</dbReference>
<evidence type="ECO:0008006" key="13">
    <source>
        <dbReference type="Google" id="ProtNLM"/>
    </source>
</evidence>
<feature type="compositionally biased region" description="Low complexity" evidence="8">
    <location>
        <begin position="423"/>
        <end position="436"/>
    </location>
</feature>
<feature type="compositionally biased region" description="Basic and acidic residues" evidence="8">
    <location>
        <begin position="734"/>
        <end position="752"/>
    </location>
</feature>
<feature type="compositionally biased region" description="Basic residues" evidence="8">
    <location>
        <begin position="317"/>
        <end position="329"/>
    </location>
</feature>
<dbReference type="PROSITE" id="PS50102">
    <property type="entry name" value="RRM"/>
    <property type="match status" value="1"/>
</dbReference>
<dbReference type="CDD" id="cd12257">
    <property type="entry name" value="RRM1_RBM26_like"/>
    <property type="match status" value="1"/>
</dbReference>
<dbReference type="EMBL" id="KV875095">
    <property type="protein sequence ID" value="OIW32218.1"/>
    <property type="molecule type" value="Genomic_DNA"/>
</dbReference>
<feature type="region of interest" description="Disordered" evidence="8">
    <location>
        <begin position="695"/>
        <end position="765"/>
    </location>
</feature>
<name>A0A1J7JWR4_9PEZI</name>
<keyword evidence="4 6" id="KW-0694">RNA-binding</keyword>
<dbReference type="InterPro" id="IPR012677">
    <property type="entry name" value="Nucleotide-bd_a/b_plait_sf"/>
</dbReference>
<dbReference type="FunFam" id="1.20.1390.10:FF:000007">
    <property type="entry name" value="CCCH zinc finger and RRM domain protein"/>
    <property type="match status" value="1"/>
</dbReference>
<evidence type="ECO:0000259" key="9">
    <source>
        <dbReference type="PROSITE" id="PS50102"/>
    </source>
</evidence>
<feature type="region of interest" description="Disordered" evidence="8">
    <location>
        <begin position="86"/>
        <end position="165"/>
    </location>
</feature>
<dbReference type="SMART" id="SM00360">
    <property type="entry name" value="RRM"/>
    <property type="match status" value="1"/>
</dbReference>
<feature type="zinc finger region" description="C3H1-type" evidence="7">
    <location>
        <begin position="235"/>
        <end position="263"/>
    </location>
</feature>
<evidence type="ECO:0000256" key="2">
    <source>
        <dbReference type="ARBA" id="ARBA00022771"/>
    </source>
</evidence>
<feature type="region of interest" description="Disordered" evidence="8">
    <location>
        <begin position="213"/>
        <end position="242"/>
    </location>
</feature>
<keyword evidence="1 7" id="KW-0479">Metal-binding</keyword>
<evidence type="ECO:0000313" key="12">
    <source>
        <dbReference type="Proteomes" id="UP000182658"/>
    </source>
</evidence>
<feature type="compositionally biased region" description="Basic and acidic residues" evidence="8">
    <location>
        <begin position="513"/>
        <end position="527"/>
    </location>
</feature>
<evidence type="ECO:0000259" key="10">
    <source>
        <dbReference type="PROSITE" id="PS50103"/>
    </source>
</evidence>
<keyword evidence="3 7" id="KW-0862">Zinc</keyword>
<keyword evidence="12" id="KW-1185">Reference proteome</keyword>
<evidence type="ECO:0000256" key="1">
    <source>
        <dbReference type="ARBA" id="ARBA00022723"/>
    </source>
</evidence>
<evidence type="ECO:0000313" key="11">
    <source>
        <dbReference type="EMBL" id="OIW32218.1"/>
    </source>
</evidence>
<dbReference type="PANTHER" id="PTHR14398:SF0">
    <property type="entry name" value="ZINC FINGER PROTEIN SWM"/>
    <property type="match status" value="1"/>
</dbReference>
<proteinExistence type="predicted"/>
<dbReference type="SMART" id="SM00356">
    <property type="entry name" value="ZnF_C3H1"/>
    <property type="match status" value="1"/>
</dbReference>
<dbReference type="Gene3D" id="1.20.1390.10">
    <property type="entry name" value="PWI domain"/>
    <property type="match status" value="1"/>
</dbReference>
<dbReference type="Pfam" id="PF00076">
    <property type="entry name" value="RRM_1"/>
    <property type="match status" value="1"/>
</dbReference>
<feature type="compositionally biased region" description="Acidic residues" evidence="8">
    <location>
        <begin position="753"/>
        <end position="765"/>
    </location>
</feature>
<feature type="region of interest" description="Disordered" evidence="8">
    <location>
        <begin position="314"/>
        <end position="336"/>
    </location>
</feature>
<sequence>MLFPEEDASMLKAWIIKRLENTSDADADVLADYVLALLRHEGTVEEVRALCEAEIPDFLKEDTSVFVNDVFNAIQYRSYLPGGGLPRPNPAAMPPQGLSYDDLPMTAEPPAQNGSRKRQYHDRGDVQMQDAADYYNNNQARSYKQPRRGRGGRMDDANGFRGGPAASGFPAAGVYQIPPTYGAPTPGAQQPFDPNSFDPNNPLEAMMRLQAMGLPLPPLPPFPQPGQQQRSGQPPRRRQRCRDYDTKGYCARGNSCMFEHGTDSIFVPPVMPLPQSPGHEEYDPTNAAMLLSQIPLPNPTHSNQPFNLDPNFQRPPHNGKPRFPRKGPRRAAFSADGPVLDKTKSTIVVENIPEEHFTEDEVRTFFAQYGNIVEVSMRPYKHLAVVKFDSWNAANAAYRSPKVIFDNRFVKVFWYKDGDEESAPAGGKNGAPPAAAREGSASASTQRASPEIDMEDFLRRQEEAQKAFVEKQQKAAEIERQREELERKQKELLAKQQAERQKLYARIAALTSAKKEGSPEPGEENKKPASQSEALRAQLAALEAEAKQLGIDPDAVPEEEPWSGFSYRGAYRGRGRGGYAPRGRGGYVPRGAGGYRGRGGGAPRGGGHAAYAAYSIDNRPKKVAVTGVDFADEEKGEKLRQFLFGIGEFTDIHETSAATTIAFKDRKTAEKFFYGLPNKQIPGIDGQVELSWVTDQAGSSTTGSSPAANGGSAGEGKSVTAAGEEQKNQAGANARDDKDVAMQEQPDEHVEMDYDVVGDDQWDIG</sequence>
<dbReference type="InParanoid" id="A0A1J7JWR4"/>
<dbReference type="GO" id="GO:0005634">
    <property type="term" value="C:nucleus"/>
    <property type="evidence" value="ECO:0007669"/>
    <property type="project" value="TreeGrafter"/>
</dbReference>
<gene>
    <name evidence="11" type="ORF">CONLIGDRAFT_660283</name>
</gene>
<protein>
    <recommendedName>
        <fullName evidence="13">RNA-binding domain-containing protein</fullName>
    </recommendedName>
</protein>
<dbReference type="InterPro" id="IPR035979">
    <property type="entry name" value="RBD_domain_sf"/>
</dbReference>
<dbReference type="OrthoDB" id="443401at2759"/>
<feature type="compositionally biased region" description="Low complexity" evidence="8">
    <location>
        <begin position="697"/>
        <end position="710"/>
    </location>
</feature>
<dbReference type="PROSITE" id="PS50103">
    <property type="entry name" value="ZF_C3H1"/>
    <property type="match status" value="1"/>
</dbReference>
<dbReference type="Proteomes" id="UP000182658">
    <property type="component" value="Unassembled WGS sequence"/>
</dbReference>
<feature type="region of interest" description="Disordered" evidence="8">
    <location>
        <begin position="421"/>
        <end position="450"/>
    </location>
</feature>
<comment type="function">
    <text evidence="5">May be involved in the turnover of nuclear polyadenylated (pA+) RNA.</text>
</comment>
<evidence type="ECO:0000256" key="5">
    <source>
        <dbReference type="ARBA" id="ARBA00043866"/>
    </source>
</evidence>
<dbReference type="GO" id="GO:0008270">
    <property type="term" value="F:zinc ion binding"/>
    <property type="evidence" value="ECO:0007669"/>
    <property type="project" value="UniProtKB-KW"/>
</dbReference>
<dbReference type="InterPro" id="IPR045137">
    <property type="entry name" value="RBM26/27"/>
</dbReference>
<dbReference type="Pfam" id="PF01480">
    <property type="entry name" value="PWI"/>
    <property type="match status" value="1"/>
</dbReference>
<evidence type="ECO:0000256" key="6">
    <source>
        <dbReference type="PROSITE-ProRule" id="PRU00176"/>
    </source>
</evidence>